<evidence type="ECO:0000256" key="7">
    <source>
        <dbReference type="ARBA" id="ARBA00023180"/>
    </source>
</evidence>
<dbReference type="GO" id="GO:0000272">
    <property type="term" value="P:polysaccharide catabolic process"/>
    <property type="evidence" value="ECO:0007669"/>
    <property type="project" value="UniProtKB-KW"/>
</dbReference>
<comment type="function">
    <text evidence="12">Pectinolytic enzyme involved in the degradation of xylogalacturonan (xga), a galacturonan backbone heavily substituted with xylose, and which is one important component of the hairy regions of pectin. Activity requires a galacturonic acid backbone substituted with xylose.</text>
</comment>
<keyword evidence="3" id="KW-0964">Secreted</keyword>
<evidence type="ECO:0000256" key="12">
    <source>
        <dbReference type="ARBA" id="ARBA00037278"/>
    </source>
</evidence>
<dbReference type="GO" id="GO:0004650">
    <property type="term" value="F:polygalacturonase activity"/>
    <property type="evidence" value="ECO:0007669"/>
    <property type="project" value="InterPro"/>
</dbReference>
<dbReference type="InterPro" id="IPR011050">
    <property type="entry name" value="Pectin_lyase_fold/virulence"/>
</dbReference>
<evidence type="ECO:0000256" key="5">
    <source>
        <dbReference type="ARBA" id="ARBA00022737"/>
    </source>
</evidence>
<dbReference type="RefSeq" id="XP_040713250.1">
    <property type="nucleotide sequence ID" value="XM_040862765.1"/>
</dbReference>
<keyword evidence="14" id="KW-0472">Membrane</keyword>
<dbReference type="Gene3D" id="2.160.20.10">
    <property type="entry name" value="Single-stranded right-handed beta-helix, Pectin lyase-like"/>
    <property type="match status" value="1"/>
</dbReference>
<dbReference type="InterPro" id="IPR000743">
    <property type="entry name" value="Glyco_hydro_28"/>
</dbReference>
<dbReference type="PANTHER" id="PTHR31736">
    <property type="match status" value="1"/>
</dbReference>
<sequence length="492" mass="54510">MIGLLRLPCAAYNNTTANRVYVPTKPPQVTNSTAFELKVRPAGSESVWETVPLYGVQTAEINATSGSNMRHASNIAYFDFDGSVEITITPSTSAFSTIDAVRIRPLSYGIEATVSEGIITFRLSQPQNNVVVEVNGDIFNVIHIWTNTLEKDPITEAQTTNDSSIIYFGPGYHSLNEGKGNITLQSGQTLYFAAGAVINAGINIQNVSDVTIRGRGFLYKPPNQSILIEYSQNVVVDGISVLNPTFNTILTAVSTNVHISNIRTISAGTWGDGLDVFCSQNVLIERVFLRTSDDSIALYQHRWGYYGNSSNITVRDASLWADVAHPINIGTHGNADEGETAEGFVFDNIDILDHREPQVDYQGCIAFTVGDENLYHDMLFRNIRVEDFRWGMLLSLRVVYNTKYNLAPGRGLRNVTFRNLSYNGGDIEGHTKSTPIIAGYSPERLVEFVDFQNLTINGLHIWDDMRKPTWYQTSDFVPMVVTSLAQNITFSS</sequence>
<dbReference type="PANTHER" id="PTHR31736:SF9">
    <property type="entry name" value="ENDO-XYLOGALACTURONAN HYDROLASE A-RELATED"/>
    <property type="match status" value="1"/>
</dbReference>
<dbReference type="GeneID" id="63778977"/>
<keyword evidence="10" id="KW-0961">Cell wall biogenesis/degradation</keyword>
<dbReference type="Proteomes" id="UP000193689">
    <property type="component" value="Unassembled WGS sequence"/>
</dbReference>
<dbReference type="SUPFAM" id="SSF51126">
    <property type="entry name" value="Pectin lyase-like"/>
    <property type="match status" value="1"/>
</dbReference>
<dbReference type="InterPro" id="IPR012334">
    <property type="entry name" value="Pectin_lyas_fold"/>
</dbReference>
<name>A0A1Y2DP08_9PEZI</name>
<keyword evidence="6 13" id="KW-0378">Hydrolase</keyword>
<keyword evidence="4" id="KW-0732">Signal</keyword>
<keyword evidence="15" id="KW-1185">Reference proteome</keyword>
<evidence type="ECO:0000256" key="10">
    <source>
        <dbReference type="ARBA" id="ARBA00023316"/>
    </source>
</evidence>
<accession>A0A1Y2DP08</accession>
<evidence type="ECO:0000256" key="3">
    <source>
        <dbReference type="ARBA" id="ARBA00022525"/>
    </source>
</evidence>
<evidence type="ECO:0000256" key="1">
    <source>
        <dbReference type="ARBA" id="ARBA00004613"/>
    </source>
</evidence>
<reference evidence="14 15" key="1">
    <citation type="submission" date="2016-07" db="EMBL/GenBank/DDBJ databases">
        <title>Pervasive Adenine N6-methylation of Active Genes in Fungi.</title>
        <authorList>
            <consortium name="DOE Joint Genome Institute"/>
            <person name="Mondo S.J."/>
            <person name="Dannebaum R.O."/>
            <person name="Kuo R.C."/>
            <person name="Labutti K."/>
            <person name="Haridas S."/>
            <person name="Kuo A."/>
            <person name="Salamov A."/>
            <person name="Ahrendt S.R."/>
            <person name="Lipzen A."/>
            <person name="Sullivan W."/>
            <person name="Andreopoulos W.B."/>
            <person name="Clum A."/>
            <person name="Lindquist E."/>
            <person name="Daum C."/>
            <person name="Ramamoorthy G.K."/>
            <person name="Gryganskyi A."/>
            <person name="Culley D."/>
            <person name="Magnuson J.K."/>
            <person name="James T.Y."/>
            <person name="O'Malley M.A."/>
            <person name="Stajich J.E."/>
            <person name="Spatafora J.W."/>
            <person name="Visel A."/>
            <person name="Grigoriev I.V."/>
        </authorList>
    </citation>
    <scope>NUCLEOTIDE SEQUENCE [LARGE SCALE GENOMIC DNA]</scope>
    <source>
        <strain evidence="14 15">CBS 129021</strain>
    </source>
</reference>
<keyword evidence="11" id="KW-0624">Polysaccharide degradation</keyword>
<keyword evidence="9 13" id="KW-0326">Glycosidase</keyword>
<evidence type="ECO:0000256" key="2">
    <source>
        <dbReference type="ARBA" id="ARBA00008834"/>
    </source>
</evidence>
<comment type="subcellular location">
    <subcellularLocation>
        <location evidence="1">Secreted</location>
    </subcellularLocation>
</comment>
<comment type="caution">
    <text evidence="14">The sequence shown here is derived from an EMBL/GenBank/DDBJ whole genome shotgun (WGS) entry which is preliminary data.</text>
</comment>
<dbReference type="Pfam" id="PF00295">
    <property type="entry name" value="Glyco_hydro_28"/>
    <property type="match status" value="1"/>
</dbReference>
<keyword evidence="8" id="KW-0119">Carbohydrate metabolism</keyword>
<evidence type="ECO:0000256" key="6">
    <source>
        <dbReference type="ARBA" id="ARBA00022801"/>
    </source>
</evidence>
<dbReference type="GO" id="GO:0005576">
    <property type="term" value="C:extracellular region"/>
    <property type="evidence" value="ECO:0007669"/>
    <property type="project" value="UniProtKB-SubCell"/>
</dbReference>
<organism evidence="14 15">
    <name type="scientific">Pseudomassariella vexata</name>
    <dbReference type="NCBI Taxonomy" id="1141098"/>
    <lineage>
        <taxon>Eukaryota</taxon>
        <taxon>Fungi</taxon>
        <taxon>Dikarya</taxon>
        <taxon>Ascomycota</taxon>
        <taxon>Pezizomycotina</taxon>
        <taxon>Sordariomycetes</taxon>
        <taxon>Xylariomycetidae</taxon>
        <taxon>Amphisphaeriales</taxon>
        <taxon>Pseudomassariaceae</taxon>
        <taxon>Pseudomassariella</taxon>
    </lineage>
</organism>
<evidence type="ECO:0000256" key="9">
    <source>
        <dbReference type="ARBA" id="ARBA00023295"/>
    </source>
</evidence>
<dbReference type="GO" id="GO:0071555">
    <property type="term" value="P:cell wall organization"/>
    <property type="evidence" value="ECO:0007669"/>
    <property type="project" value="UniProtKB-KW"/>
</dbReference>
<dbReference type="OrthoDB" id="187139at2759"/>
<evidence type="ECO:0000313" key="14">
    <source>
        <dbReference type="EMBL" id="ORY61023.1"/>
    </source>
</evidence>
<dbReference type="AlphaFoldDB" id="A0A1Y2DP08"/>
<protein>
    <submittedName>
        <fullName evidence="14">Putative transmembrane protein</fullName>
    </submittedName>
</protein>
<proteinExistence type="inferred from homology"/>
<gene>
    <name evidence="14" type="ORF">BCR38DRAFT_467932</name>
</gene>
<dbReference type="EMBL" id="MCFJ01000011">
    <property type="protein sequence ID" value="ORY61023.1"/>
    <property type="molecule type" value="Genomic_DNA"/>
</dbReference>
<keyword evidence="14" id="KW-0812">Transmembrane</keyword>
<keyword evidence="7" id="KW-0325">Glycoprotein</keyword>
<evidence type="ECO:0000256" key="4">
    <source>
        <dbReference type="ARBA" id="ARBA00022729"/>
    </source>
</evidence>
<comment type="similarity">
    <text evidence="2 13">Belongs to the glycosyl hydrolase 28 family.</text>
</comment>
<evidence type="ECO:0000313" key="15">
    <source>
        <dbReference type="Proteomes" id="UP000193689"/>
    </source>
</evidence>
<keyword evidence="5" id="KW-0677">Repeat</keyword>
<evidence type="ECO:0000256" key="13">
    <source>
        <dbReference type="RuleBase" id="RU361169"/>
    </source>
</evidence>
<dbReference type="InParanoid" id="A0A1Y2DP08"/>
<evidence type="ECO:0000256" key="8">
    <source>
        <dbReference type="ARBA" id="ARBA00023277"/>
    </source>
</evidence>
<evidence type="ECO:0000256" key="11">
    <source>
        <dbReference type="ARBA" id="ARBA00023326"/>
    </source>
</evidence>